<sequence>MRNFILGFVFIVFAIGVQAQKDNTITTFEQINVVNNHVEEAKYYYQNNWKVLRDMALEKEYIDSYNLLFSEEGEVPHFILLTSYKNKEQFDSRESHFSELIASLGDLKLLNDIQPSDFRKSVFGSEAMIVL</sequence>
<protein>
    <recommendedName>
        <fullName evidence="3">Antibiotic biosynthesis monooxygenase</fullName>
    </recommendedName>
</protein>
<dbReference type="RefSeq" id="WP_311332704.1">
    <property type="nucleotide sequence ID" value="NZ_JAVRHZ010000003.1"/>
</dbReference>
<evidence type="ECO:0000313" key="1">
    <source>
        <dbReference type="EMBL" id="MDT0555750.1"/>
    </source>
</evidence>
<comment type="caution">
    <text evidence="1">The sequence shown here is derived from an EMBL/GenBank/DDBJ whole genome shotgun (WGS) entry which is preliminary data.</text>
</comment>
<dbReference type="Proteomes" id="UP001254488">
    <property type="component" value="Unassembled WGS sequence"/>
</dbReference>
<gene>
    <name evidence="1" type="ORF">RM538_07035</name>
</gene>
<reference evidence="1 2" key="1">
    <citation type="submission" date="2023-09" db="EMBL/GenBank/DDBJ databases">
        <authorList>
            <person name="Rey-Velasco X."/>
        </authorList>
    </citation>
    <scope>NUCLEOTIDE SEQUENCE [LARGE SCALE GENOMIC DNA]</scope>
    <source>
        <strain evidence="1 2">W242</strain>
    </source>
</reference>
<accession>A0ABU2YD76</accession>
<keyword evidence="2" id="KW-1185">Reference proteome</keyword>
<evidence type="ECO:0000313" key="2">
    <source>
        <dbReference type="Proteomes" id="UP001254488"/>
    </source>
</evidence>
<dbReference type="EMBL" id="JAVRHZ010000003">
    <property type="protein sequence ID" value="MDT0555750.1"/>
    <property type="molecule type" value="Genomic_DNA"/>
</dbReference>
<evidence type="ECO:0008006" key="3">
    <source>
        <dbReference type="Google" id="ProtNLM"/>
    </source>
</evidence>
<proteinExistence type="predicted"/>
<name>A0ABU2YD76_9FLAO</name>
<organism evidence="1 2">
    <name type="scientific">Patiriisocius hiemis</name>
    <dbReference type="NCBI Taxonomy" id="3075604"/>
    <lineage>
        <taxon>Bacteria</taxon>
        <taxon>Pseudomonadati</taxon>
        <taxon>Bacteroidota</taxon>
        <taxon>Flavobacteriia</taxon>
        <taxon>Flavobacteriales</taxon>
        <taxon>Flavobacteriaceae</taxon>
        <taxon>Patiriisocius</taxon>
    </lineage>
</organism>